<keyword evidence="5" id="KW-0805">Transcription regulation</keyword>
<dbReference type="PRINTS" id="PR00619">
    <property type="entry name" value="GATAZNFINGER"/>
</dbReference>
<reference evidence="12 13" key="1">
    <citation type="submission" date="2024-01" db="EMBL/GenBank/DDBJ databases">
        <title>The genome of the rayed Mediterranean limpet Patella caerulea (Linnaeus, 1758).</title>
        <authorList>
            <person name="Anh-Thu Weber A."/>
            <person name="Halstead-Nussloch G."/>
        </authorList>
    </citation>
    <scope>NUCLEOTIDE SEQUENCE [LARGE SCALE GENOMIC DNA]</scope>
    <source>
        <strain evidence="12">AATW-2023a</strain>
        <tissue evidence="12">Whole specimen</tissue>
    </source>
</reference>
<evidence type="ECO:0000256" key="3">
    <source>
        <dbReference type="ARBA" id="ARBA00022771"/>
    </source>
</evidence>
<dbReference type="PROSITE" id="PS00344">
    <property type="entry name" value="GATA_ZN_FINGER_1"/>
    <property type="match status" value="2"/>
</dbReference>
<dbReference type="GO" id="GO:0000122">
    <property type="term" value="P:negative regulation of transcription by RNA polymerase II"/>
    <property type="evidence" value="ECO:0007669"/>
    <property type="project" value="TreeGrafter"/>
</dbReference>
<dbReference type="Proteomes" id="UP001347796">
    <property type="component" value="Unassembled WGS sequence"/>
</dbReference>
<keyword evidence="13" id="KW-1185">Reference proteome</keyword>
<keyword evidence="2" id="KW-0479">Metal-binding</keyword>
<dbReference type="GO" id="GO:0045944">
    <property type="term" value="P:positive regulation of transcription by RNA polymerase II"/>
    <property type="evidence" value="ECO:0007669"/>
    <property type="project" value="TreeGrafter"/>
</dbReference>
<dbReference type="GO" id="GO:0008270">
    <property type="term" value="F:zinc ion binding"/>
    <property type="evidence" value="ECO:0007669"/>
    <property type="project" value="UniProtKB-KW"/>
</dbReference>
<dbReference type="GO" id="GO:0000981">
    <property type="term" value="F:DNA-binding transcription factor activity, RNA polymerase II-specific"/>
    <property type="evidence" value="ECO:0007669"/>
    <property type="project" value="TreeGrafter"/>
</dbReference>
<dbReference type="SMART" id="SM00401">
    <property type="entry name" value="ZnF_GATA"/>
    <property type="match status" value="2"/>
</dbReference>
<dbReference type="PANTHER" id="PTHR10071:SF281">
    <property type="entry name" value="BOX A-BINDING FACTOR-RELATED"/>
    <property type="match status" value="1"/>
</dbReference>
<dbReference type="PROSITE" id="PS50114">
    <property type="entry name" value="GATA_ZN_FINGER_2"/>
    <property type="match status" value="2"/>
</dbReference>
<protein>
    <recommendedName>
        <fullName evidence="11">GATA-type domain-containing protein</fullName>
    </recommendedName>
</protein>
<evidence type="ECO:0000256" key="5">
    <source>
        <dbReference type="ARBA" id="ARBA00023015"/>
    </source>
</evidence>
<evidence type="ECO:0000256" key="2">
    <source>
        <dbReference type="ARBA" id="ARBA00022723"/>
    </source>
</evidence>
<evidence type="ECO:0000259" key="11">
    <source>
        <dbReference type="PROSITE" id="PS50114"/>
    </source>
</evidence>
<dbReference type="GO" id="GO:0005634">
    <property type="term" value="C:nucleus"/>
    <property type="evidence" value="ECO:0007669"/>
    <property type="project" value="UniProtKB-SubCell"/>
</dbReference>
<feature type="domain" description="GATA-type" evidence="11">
    <location>
        <begin position="268"/>
        <end position="322"/>
    </location>
</feature>
<evidence type="ECO:0000313" key="13">
    <source>
        <dbReference type="Proteomes" id="UP001347796"/>
    </source>
</evidence>
<feature type="region of interest" description="Disordered" evidence="10">
    <location>
        <begin position="1"/>
        <end position="53"/>
    </location>
</feature>
<evidence type="ECO:0000256" key="7">
    <source>
        <dbReference type="ARBA" id="ARBA00023163"/>
    </source>
</evidence>
<dbReference type="PANTHER" id="PTHR10071">
    <property type="entry name" value="TRANSCRIPTION FACTOR GATA FAMILY MEMBER"/>
    <property type="match status" value="1"/>
</dbReference>
<evidence type="ECO:0000256" key="6">
    <source>
        <dbReference type="ARBA" id="ARBA00023125"/>
    </source>
</evidence>
<keyword evidence="4" id="KW-0862">Zinc</keyword>
<keyword evidence="6" id="KW-0238">DNA-binding</keyword>
<feature type="compositionally biased region" description="Low complexity" evidence="10">
    <location>
        <begin position="451"/>
        <end position="466"/>
    </location>
</feature>
<feature type="region of interest" description="Disordered" evidence="10">
    <location>
        <begin position="118"/>
        <end position="139"/>
    </location>
</feature>
<dbReference type="GO" id="GO:0045165">
    <property type="term" value="P:cell fate commitment"/>
    <property type="evidence" value="ECO:0007669"/>
    <property type="project" value="TreeGrafter"/>
</dbReference>
<evidence type="ECO:0000256" key="8">
    <source>
        <dbReference type="ARBA" id="ARBA00023242"/>
    </source>
</evidence>
<keyword evidence="7" id="KW-0804">Transcription</keyword>
<feature type="domain" description="GATA-type" evidence="11">
    <location>
        <begin position="322"/>
        <end position="375"/>
    </location>
</feature>
<evidence type="ECO:0000256" key="1">
    <source>
        <dbReference type="ARBA" id="ARBA00004123"/>
    </source>
</evidence>
<keyword evidence="3 9" id="KW-0863">Zinc-finger</keyword>
<dbReference type="Gene3D" id="3.30.50.10">
    <property type="entry name" value="Erythroid Transcription Factor GATA-1, subunit A"/>
    <property type="match status" value="2"/>
</dbReference>
<dbReference type="SUPFAM" id="SSF57716">
    <property type="entry name" value="Glucocorticoid receptor-like (DNA-binding domain)"/>
    <property type="match status" value="2"/>
</dbReference>
<feature type="region of interest" description="Disordered" evidence="10">
    <location>
        <begin position="152"/>
        <end position="230"/>
    </location>
</feature>
<dbReference type="InterPro" id="IPR013088">
    <property type="entry name" value="Znf_NHR/GATA"/>
</dbReference>
<comment type="caution">
    <text evidence="12">The sequence shown here is derived from an EMBL/GenBank/DDBJ whole genome shotgun (WGS) entry which is preliminary data.</text>
</comment>
<comment type="subcellular location">
    <subcellularLocation>
        <location evidence="1">Nucleus</location>
    </subcellularLocation>
</comment>
<organism evidence="12 13">
    <name type="scientific">Patella caerulea</name>
    <name type="common">Rayed Mediterranean limpet</name>
    <dbReference type="NCBI Taxonomy" id="87958"/>
    <lineage>
        <taxon>Eukaryota</taxon>
        <taxon>Metazoa</taxon>
        <taxon>Spiralia</taxon>
        <taxon>Lophotrochozoa</taxon>
        <taxon>Mollusca</taxon>
        <taxon>Gastropoda</taxon>
        <taxon>Patellogastropoda</taxon>
        <taxon>Patelloidea</taxon>
        <taxon>Patellidae</taxon>
        <taxon>Patella</taxon>
    </lineage>
</organism>
<proteinExistence type="predicted"/>
<evidence type="ECO:0000313" key="12">
    <source>
        <dbReference type="EMBL" id="KAK6167804.1"/>
    </source>
</evidence>
<dbReference type="AlphaFoldDB" id="A0AAN8GJ65"/>
<evidence type="ECO:0000256" key="10">
    <source>
        <dbReference type="SAM" id="MobiDB-lite"/>
    </source>
</evidence>
<feature type="compositionally biased region" description="Polar residues" evidence="10">
    <location>
        <begin position="422"/>
        <end position="450"/>
    </location>
</feature>
<feature type="compositionally biased region" description="Polar residues" evidence="10">
    <location>
        <begin position="384"/>
        <end position="393"/>
    </location>
</feature>
<feature type="compositionally biased region" description="Basic residues" evidence="10">
    <location>
        <begin position="374"/>
        <end position="383"/>
    </location>
</feature>
<gene>
    <name evidence="12" type="ORF">SNE40_021745</name>
</gene>
<name>A0AAN8GJ65_PATCE</name>
<dbReference type="Pfam" id="PF00320">
    <property type="entry name" value="GATA"/>
    <property type="match status" value="2"/>
</dbReference>
<evidence type="ECO:0000256" key="9">
    <source>
        <dbReference type="PROSITE-ProRule" id="PRU00094"/>
    </source>
</evidence>
<accession>A0AAN8GJ65</accession>
<dbReference type="InterPro" id="IPR000679">
    <property type="entry name" value="Znf_GATA"/>
</dbReference>
<feature type="compositionally biased region" description="Polar residues" evidence="10">
    <location>
        <begin position="172"/>
        <end position="198"/>
    </location>
</feature>
<dbReference type="EMBL" id="JAZGQO010000018">
    <property type="protein sequence ID" value="KAK6167804.1"/>
    <property type="molecule type" value="Genomic_DNA"/>
</dbReference>
<sequence length="524" mass="56819">MAQVESPWISTPYHRDQSTTSSSSPNPVKSESSSPSSRSPVAQESYSAVSQRGMHPVLNLPEYHSKLLPKEDVEYYLNYLDHPSITSQGHLPPTTSSNSDPHHLSSAMYQGSVHAMSVQTPSGYPHESSSSYLHPGTSPLYVPTPRTMLPMQYVSNPAGQSPPGRGMLPMNYPTQSSSSYNLQSDVSYGSNPSVQQRFGFSPTSTSPISTPSTRPDGGYSGSLARPPGINPYPTYMGTDIGRWNTFNNMTLQQGFCRTGPDGQDYYADLEGRECVNCGALSTPLWRRDGTGHYLCNACGLYHKMNSVNGAILKPQRRLSASRRIGLSCSNCHTSTTTLWRRNNEGEPVCNACGLYYKLHGINRPLAMKKDGIQTRKRKPKGQGKTKSVSNKSEAPQVEVKTEPVSQNTHIETPTRHLPTPPDSLSGQITNHYSASGNMASMASLPNNSVTSLSPNLSDQSSLSSPLHGHTLPSPQNNHLFATPSPPKAVPVNMDNDHAHSYPGSHLNIHMMETGSGSQVPVAAN</sequence>
<dbReference type="CDD" id="cd00202">
    <property type="entry name" value="ZnF_GATA"/>
    <property type="match status" value="1"/>
</dbReference>
<dbReference type="InterPro" id="IPR039355">
    <property type="entry name" value="Transcription_factor_GATA"/>
</dbReference>
<dbReference type="FunFam" id="3.30.50.10:FF:000032">
    <property type="entry name" value="Transcription factor GATA-3"/>
    <property type="match status" value="1"/>
</dbReference>
<feature type="compositionally biased region" description="Low complexity" evidence="10">
    <location>
        <begin position="18"/>
        <end position="40"/>
    </location>
</feature>
<feature type="region of interest" description="Disordered" evidence="10">
    <location>
        <begin position="367"/>
        <end position="501"/>
    </location>
</feature>
<evidence type="ECO:0000256" key="4">
    <source>
        <dbReference type="ARBA" id="ARBA00022833"/>
    </source>
</evidence>
<feature type="compositionally biased region" description="Polar residues" evidence="10">
    <location>
        <begin position="118"/>
        <end position="132"/>
    </location>
</feature>
<keyword evidence="8" id="KW-0539">Nucleus</keyword>
<feature type="compositionally biased region" description="Low complexity" evidence="10">
    <location>
        <begin position="201"/>
        <end position="215"/>
    </location>
</feature>
<dbReference type="GO" id="GO:0000978">
    <property type="term" value="F:RNA polymerase II cis-regulatory region sequence-specific DNA binding"/>
    <property type="evidence" value="ECO:0007669"/>
    <property type="project" value="TreeGrafter"/>
</dbReference>